<dbReference type="AlphaFoldDB" id="A0A0E0HQJ1"/>
<dbReference type="Gramene" id="ONIVA06G16770.1">
    <property type="protein sequence ID" value="ONIVA06G16770.1"/>
    <property type="gene ID" value="ONIVA06G16770"/>
</dbReference>
<accession>A0A0E0HQJ1</accession>
<dbReference type="Proteomes" id="UP000006591">
    <property type="component" value="Chromosome 6"/>
</dbReference>
<evidence type="ECO:0000313" key="2">
    <source>
        <dbReference type="Proteomes" id="UP000006591"/>
    </source>
</evidence>
<reference evidence="1" key="1">
    <citation type="submission" date="2015-04" db="UniProtKB">
        <authorList>
            <consortium name="EnsemblPlants"/>
        </authorList>
    </citation>
    <scope>IDENTIFICATION</scope>
    <source>
        <strain evidence="1">SL10</strain>
    </source>
</reference>
<dbReference type="EnsemblPlants" id="ONIVA06G16770.1">
    <property type="protein sequence ID" value="ONIVA06G16770.1"/>
    <property type="gene ID" value="ONIVA06G16770"/>
</dbReference>
<reference evidence="1" key="2">
    <citation type="submission" date="2018-04" db="EMBL/GenBank/DDBJ databases">
        <title>OnivRS2 (Oryza nivara Reference Sequence Version 2).</title>
        <authorList>
            <person name="Zhang J."/>
            <person name="Kudrna D."/>
            <person name="Lee S."/>
            <person name="Talag J."/>
            <person name="Rajasekar S."/>
            <person name="Welchert J."/>
            <person name="Hsing Y.-I."/>
            <person name="Wing R.A."/>
        </authorList>
    </citation>
    <scope>NUCLEOTIDE SEQUENCE [LARGE SCALE GENOMIC DNA]</scope>
    <source>
        <strain evidence="1">SL10</strain>
    </source>
</reference>
<dbReference type="HOGENOM" id="CLU_2945731_0_0_1"/>
<protein>
    <submittedName>
        <fullName evidence="1">Uncharacterized protein</fullName>
    </submittedName>
</protein>
<proteinExistence type="predicted"/>
<keyword evidence="2" id="KW-1185">Reference proteome</keyword>
<name>A0A0E0HQJ1_ORYNI</name>
<sequence length="60" mass="6239">MAAGKRPRRRALQREREAVVAWLAKSTRAEMAVECPAEGATRTVGGVSTAARRTGGGGAT</sequence>
<organism evidence="1">
    <name type="scientific">Oryza nivara</name>
    <name type="common">Indian wild rice</name>
    <name type="synonym">Oryza sativa f. spontanea</name>
    <dbReference type="NCBI Taxonomy" id="4536"/>
    <lineage>
        <taxon>Eukaryota</taxon>
        <taxon>Viridiplantae</taxon>
        <taxon>Streptophyta</taxon>
        <taxon>Embryophyta</taxon>
        <taxon>Tracheophyta</taxon>
        <taxon>Spermatophyta</taxon>
        <taxon>Magnoliopsida</taxon>
        <taxon>Liliopsida</taxon>
        <taxon>Poales</taxon>
        <taxon>Poaceae</taxon>
        <taxon>BOP clade</taxon>
        <taxon>Oryzoideae</taxon>
        <taxon>Oryzeae</taxon>
        <taxon>Oryzinae</taxon>
        <taxon>Oryza</taxon>
    </lineage>
</organism>
<evidence type="ECO:0000313" key="1">
    <source>
        <dbReference type="EnsemblPlants" id="ONIVA06G16770.1"/>
    </source>
</evidence>